<dbReference type="EMBL" id="JABMJE010000035">
    <property type="protein sequence ID" value="NQS77839.1"/>
    <property type="molecule type" value="Genomic_DNA"/>
</dbReference>
<dbReference type="SMART" id="SM00554">
    <property type="entry name" value="FAS1"/>
    <property type="match status" value="1"/>
</dbReference>
<dbReference type="GO" id="GO:0007155">
    <property type="term" value="P:cell adhesion"/>
    <property type="evidence" value="ECO:0007669"/>
    <property type="project" value="TreeGrafter"/>
</dbReference>
<dbReference type="InterPro" id="IPR036378">
    <property type="entry name" value="FAS1_dom_sf"/>
</dbReference>
<dbReference type="GO" id="GO:0031012">
    <property type="term" value="C:extracellular matrix"/>
    <property type="evidence" value="ECO:0007669"/>
    <property type="project" value="TreeGrafter"/>
</dbReference>
<feature type="domain" description="FAS1" evidence="2">
    <location>
        <begin position="58"/>
        <end position="188"/>
    </location>
</feature>
<dbReference type="Gene3D" id="2.30.180.10">
    <property type="entry name" value="FAS1 domain"/>
    <property type="match status" value="1"/>
</dbReference>
<dbReference type="InterPro" id="IPR050904">
    <property type="entry name" value="Adhesion/Biosynth-related"/>
</dbReference>
<feature type="region of interest" description="Disordered" evidence="1">
    <location>
        <begin position="26"/>
        <end position="51"/>
    </location>
</feature>
<dbReference type="SUPFAM" id="SSF82153">
    <property type="entry name" value="FAS1 domain"/>
    <property type="match status" value="1"/>
</dbReference>
<dbReference type="PROSITE" id="PS50213">
    <property type="entry name" value="FAS1"/>
    <property type="match status" value="1"/>
</dbReference>
<accession>A0A8T7H5B8</accession>
<name>A0A8T7H5B8_9EURY</name>
<gene>
    <name evidence="3" type="ORF">HQQ74_03850</name>
</gene>
<evidence type="ECO:0000259" key="2">
    <source>
        <dbReference type="PROSITE" id="PS50213"/>
    </source>
</evidence>
<dbReference type="AlphaFoldDB" id="A0A8T7H5B8"/>
<evidence type="ECO:0000313" key="4">
    <source>
        <dbReference type="Proteomes" id="UP000737555"/>
    </source>
</evidence>
<reference evidence="3" key="1">
    <citation type="submission" date="2020-05" db="EMBL/GenBank/DDBJ databases">
        <title>The first insight into the ecology of ammonia-tolerant syntrophic propionate oxidizing bacteria.</title>
        <authorList>
            <person name="Singh A."/>
            <person name="Schnurer A."/>
            <person name="Westerholm M."/>
        </authorList>
    </citation>
    <scope>NUCLEOTIDE SEQUENCE</scope>
    <source>
        <strain evidence="3">MAG54</strain>
    </source>
</reference>
<comment type="caution">
    <text evidence="3">The sequence shown here is derived from an EMBL/GenBank/DDBJ whole genome shotgun (WGS) entry which is preliminary data.</text>
</comment>
<dbReference type="Proteomes" id="UP000737555">
    <property type="component" value="Unassembled WGS sequence"/>
</dbReference>
<evidence type="ECO:0000256" key="1">
    <source>
        <dbReference type="SAM" id="MobiDB-lite"/>
    </source>
</evidence>
<dbReference type="Pfam" id="PF02469">
    <property type="entry name" value="Fasciclin"/>
    <property type="match status" value="1"/>
</dbReference>
<dbReference type="PROSITE" id="PS51257">
    <property type="entry name" value="PROKAR_LIPOPROTEIN"/>
    <property type="match status" value="1"/>
</dbReference>
<dbReference type="GO" id="GO:0005615">
    <property type="term" value="C:extracellular space"/>
    <property type="evidence" value="ECO:0007669"/>
    <property type="project" value="TreeGrafter"/>
</dbReference>
<dbReference type="FunFam" id="2.30.180.10:FF:000014">
    <property type="entry name" value="Stabilin 1"/>
    <property type="match status" value="1"/>
</dbReference>
<dbReference type="PANTHER" id="PTHR10900:SF77">
    <property type="entry name" value="FI19380P1"/>
    <property type="match status" value="1"/>
</dbReference>
<dbReference type="GO" id="GO:0030198">
    <property type="term" value="P:extracellular matrix organization"/>
    <property type="evidence" value="ECO:0007669"/>
    <property type="project" value="TreeGrafter"/>
</dbReference>
<organism evidence="3 4">
    <name type="scientific">Methanoculleus bourgensis</name>
    <dbReference type="NCBI Taxonomy" id="83986"/>
    <lineage>
        <taxon>Archaea</taxon>
        <taxon>Methanobacteriati</taxon>
        <taxon>Methanobacteriota</taxon>
        <taxon>Stenosarchaea group</taxon>
        <taxon>Methanomicrobia</taxon>
        <taxon>Methanomicrobiales</taxon>
        <taxon>Methanomicrobiaceae</taxon>
        <taxon>Methanoculleus</taxon>
    </lineage>
</organism>
<dbReference type="GO" id="GO:0050839">
    <property type="term" value="F:cell adhesion molecule binding"/>
    <property type="evidence" value="ECO:0007669"/>
    <property type="project" value="TreeGrafter"/>
</dbReference>
<protein>
    <submittedName>
        <fullName evidence="3">Fasciclin domain-containing protein</fullName>
    </submittedName>
</protein>
<dbReference type="InterPro" id="IPR000782">
    <property type="entry name" value="FAS1_domain"/>
</dbReference>
<sequence length="198" mass="21367">MRSSSSRTLSAQTACITSSTACSYPGRSRHGWRGRSDPGGPGRRIGFSPGYGETGSIMKSIFATLRESGSFTTFLDLIRAAGMEERLRTEGPYTLFVPDDDAFQAVPRSELDSILDDIDRLTDILNYHIVPGVHSAIDLLGIRALRSLQGEDLTVDIAPEGVLVNNVPVIETDAWCTNGICHAIYMLLLPPGVRAAAV</sequence>
<dbReference type="PANTHER" id="PTHR10900">
    <property type="entry name" value="PERIOSTIN-RELATED"/>
    <property type="match status" value="1"/>
</dbReference>
<evidence type="ECO:0000313" key="3">
    <source>
        <dbReference type="EMBL" id="NQS77839.1"/>
    </source>
</evidence>
<proteinExistence type="predicted"/>